<dbReference type="HOGENOM" id="CLU_2377342_0_0_1"/>
<feature type="signal peptide" evidence="5">
    <location>
        <begin position="1"/>
        <end position="25"/>
    </location>
</feature>
<dbReference type="AlphaFoldDB" id="D0NCQ9"/>
<feature type="non-terminal residue" evidence="6">
    <location>
        <position position="95"/>
    </location>
</feature>
<keyword evidence="3 5" id="KW-0964">Secreted</keyword>
<dbReference type="GeneID" id="9470375"/>
<evidence type="ECO:0000313" key="6">
    <source>
        <dbReference type="EMBL" id="EEY55773.1"/>
    </source>
</evidence>
<accession>D0NCQ9</accession>
<evidence type="ECO:0000256" key="2">
    <source>
        <dbReference type="ARBA" id="ARBA00010400"/>
    </source>
</evidence>
<sequence length="95" mass="10199">MIMHLCRALLVTVFAFLASTDSLSAAAHSGQIERSLTKSSTTAIASEQRSLRLNDKANGMVGGEDTIEGRGGGKLSDYFFALYSCVLRIVKKNSI</sequence>
<gene>
    <name evidence="6" type="ORF">PITG_09754</name>
</gene>
<dbReference type="RefSeq" id="XP_002903349.1">
    <property type="nucleotide sequence ID" value="XM_002903303.2"/>
</dbReference>
<comment type="similarity">
    <text evidence="2 5">Belongs to the RxLR effector family.</text>
</comment>
<dbReference type="KEGG" id="pif:PITG_09754"/>
<comment type="subcellular location">
    <subcellularLocation>
        <location evidence="1 5">Secreted</location>
    </subcellularLocation>
</comment>
<dbReference type="VEuPathDB" id="FungiDB:PITG_09754"/>
<name>D0NCQ9_PHYIT</name>
<keyword evidence="7" id="KW-1185">Reference proteome</keyword>
<proteinExistence type="inferred from homology"/>
<dbReference type="InParanoid" id="D0NCQ9"/>
<keyword evidence="4 5" id="KW-0732">Signal</keyword>
<dbReference type="EMBL" id="DS028132">
    <property type="protein sequence ID" value="EEY55773.1"/>
    <property type="molecule type" value="Genomic_DNA"/>
</dbReference>
<evidence type="ECO:0000256" key="3">
    <source>
        <dbReference type="ARBA" id="ARBA00022525"/>
    </source>
</evidence>
<organism evidence="6 7">
    <name type="scientific">Phytophthora infestans (strain T30-4)</name>
    <name type="common">Potato late blight agent</name>
    <dbReference type="NCBI Taxonomy" id="403677"/>
    <lineage>
        <taxon>Eukaryota</taxon>
        <taxon>Sar</taxon>
        <taxon>Stramenopiles</taxon>
        <taxon>Oomycota</taxon>
        <taxon>Peronosporomycetes</taxon>
        <taxon>Peronosporales</taxon>
        <taxon>Peronosporaceae</taxon>
        <taxon>Phytophthora</taxon>
    </lineage>
</organism>
<protein>
    <recommendedName>
        <fullName evidence="5">RxLR effector protein</fullName>
    </recommendedName>
</protein>
<feature type="chain" id="PRO_5045008612" description="RxLR effector protein" evidence="5">
    <location>
        <begin position="26"/>
        <end position="95"/>
    </location>
</feature>
<comment type="function">
    <text evidence="5">Effector that suppresses plant defense responses during pathogen infection.</text>
</comment>
<reference evidence="7" key="1">
    <citation type="journal article" date="2009" name="Nature">
        <title>Genome sequence and analysis of the Irish potato famine pathogen Phytophthora infestans.</title>
        <authorList>
            <consortium name="The Broad Institute Genome Sequencing Platform"/>
            <person name="Haas B.J."/>
            <person name="Kamoun S."/>
            <person name="Zody M.C."/>
            <person name="Jiang R.H."/>
            <person name="Handsaker R.E."/>
            <person name="Cano L.M."/>
            <person name="Grabherr M."/>
            <person name="Kodira C.D."/>
            <person name="Raffaele S."/>
            <person name="Torto-Alalibo T."/>
            <person name="Bozkurt T.O."/>
            <person name="Ah-Fong A.M."/>
            <person name="Alvarado L."/>
            <person name="Anderson V.L."/>
            <person name="Armstrong M.R."/>
            <person name="Avrova A."/>
            <person name="Baxter L."/>
            <person name="Beynon J."/>
            <person name="Boevink P.C."/>
            <person name="Bollmann S.R."/>
            <person name="Bos J.I."/>
            <person name="Bulone V."/>
            <person name="Cai G."/>
            <person name="Cakir C."/>
            <person name="Carrington J.C."/>
            <person name="Chawner M."/>
            <person name="Conti L."/>
            <person name="Costanzo S."/>
            <person name="Ewan R."/>
            <person name="Fahlgren N."/>
            <person name="Fischbach M.A."/>
            <person name="Fugelstad J."/>
            <person name="Gilroy E.M."/>
            <person name="Gnerre S."/>
            <person name="Green P.J."/>
            <person name="Grenville-Briggs L.J."/>
            <person name="Griffith J."/>
            <person name="Grunwald N.J."/>
            <person name="Horn K."/>
            <person name="Horner N.R."/>
            <person name="Hu C.H."/>
            <person name="Huitema E."/>
            <person name="Jeong D.H."/>
            <person name="Jones A.M."/>
            <person name="Jones J.D."/>
            <person name="Jones R.W."/>
            <person name="Karlsson E.K."/>
            <person name="Kunjeti S.G."/>
            <person name="Lamour K."/>
            <person name="Liu Z."/>
            <person name="Ma L."/>
            <person name="Maclean D."/>
            <person name="Chibucos M.C."/>
            <person name="McDonald H."/>
            <person name="McWalters J."/>
            <person name="Meijer H.J."/>
            <person name="Morgan W."/>
            <person name="Morris P.F."/>
            <person name="Munro C.A."/>
            <person name="O'Neill K."/>
            <person name="Ospina-Giraldo M."/>
            <person name="Pinzon A."/>
            <person name="Pritchard L."/>
            <person name="Ramsahoye B."/>
            <person name="Ren Q."/>
            <person name="Restrepo S."/>
            <person name="Roy S."/>
            <person name="Sadanandom A."/>
            <person name="Savidor A."/>
            <person name="Schornack S."/>
            <person name="Schwartz D.C."/>
            <person name="Schumann U.D."/>
            <person name="Schwessinger B."/>
            <person name="Seyer L."/>
            <person name="Sharpe T."/>
            <person name="Silvar C."/>
            <person name="Song J."/>
            <person name="Studholme D.J."/>
            <person name="Sykes S."/>
            <person name="Thines M."/>
            <person name="van de Vondervoort P.J."/>
            <person name="Phuntumart V."/>
            <person name="Wawra S."/>
            <person name="Weide R."/>
            <person name="Win J."/>
            <person name="Young C."/>
            <person name="Zhou S."/>
            <person name="Fry W."/>
            <person name="Meyers B.C."/>
            <person name="van West P."/>
            <person name="Ristaino J."/>
            <person name="Govers F."/>
            <person name="Birch P.R."/>
            <person name="Whisson S.C."/>
            <person name="Judelson H.S."/>
            <person name="Nusbaum C."/>
        </authorList>
    </citation>
    <scope>NUCLEOTIDE SEQUENCE [LARGE SCALE GENOMIC DNA]</scope>
    <source>
        <strain evidence="7">T30-4</strain>
    </source>
</reference>
<dbReference type="InterPro" id="IPR031825">
    <property type="entry name" value="RXLR"/>
</dbReference>
<evidence type="ECO:0000313" key="7">
    <source>
        <dbReference type="Proteomes" id="UP000006643"/>
    </source>
</evidence>
<evidence type="ECO:0000256" key="4">
    <source>
        <dbReference type="ARBA" id="ARBA00022729"/>
    </source>
</evidence>
<dbReference type="Proteomes" id="UP000006643">
    <property type="component" value="Unassembled WGS sequence"/>
</dbReference>
<evidence type="ECO:0000256" key="5">
    <source>
        <dbReference type="RuleBase" id="RU367124"/>
    </source>
</evidence>
<dbReference type="Pfam" id="PF16810">
    <property type="entry name" value="RXLR"/>
    <property type="match status" value="1"/>
</dbReference>
<evidence type="ECO:0000256" key="1">
    <source>
        <dbReference type="ARBA" id="ARBA00004613"/>
    </source>
</evidence>
<comment type="domain">
    <text evidence="5">The RxLR-dEER motif acts to carry the protein into the host cell cytoplasm through binding to cell surface phosphatidylinositol-3-phosphate.</text>
</comment>